<evidence type="ECO:0000256" key="5">
    <source>
        <dbReference type="ARBA" id="ARBA00011738"/>
    </source>
</evidence>
<dbReference type="GO" id="GO:0006633">
    <property type="term" value="P:fatty acid biosynthetic process"/>
    <property type="evidence" value="ECO:0007669"/>
    <property type="project" value="UniProtKB-KW"/>
</dbReference>
<dbReference type="SUPFAM" id="SSF47240">
    <property type="entry name" value="Ferritin-like"/>
    <property type="match status" value="1"/>
</dbReference>
<keyword evidence="11" id="KW-0809">Transit peptide</keyword>
<comment type="similarity">
    <text evidence="4">Belongs to the fatty acid desaturase type 2 family.</text>
</comment>
<evidence type="ECO:0000256" key="11">
    <source>
        <dbReference type="ARBA" id="ARBA00022946"/>
    </source>
</evidence>
<evidence type="ECO:0000256" key="7">
    <source>
        <dbReference type="ARBA" id="ARBA00022528"/>
    </source>
</evidence>
<keyword evidence="7" id="KW-0150">Chloroplast</keyword>
<feature type="binding site" evidence="16">
    <location>
        <position position="255"/>
    </location>
    <ligand>
        <name>Fe cation</name>
        <dbReference type="ChEBI" id="CHEBI:24875"/>
        <label>1</label>
    </ligand>
</feature>
<evidence type="ECO:0000313" key="18">
    <source>
        <dbReference type="EMBL" id="GJN35663.1"/>
    </source>
</evidence>
<comment type="cofactor">
    <cofactor evidence="16">
        <name>Fe cation</name>
        <dbReference type="ChEBI" id="CHEBI:24875"/>
    </cofactor>
    <text evidence="16">Binds 2 iron ions per subunit.</text>
</comment>
<comment type="pathway">
    <text evidence="3">Lipid metabolism; fatty acid metabolism.</text>
</comment>
<dbReference type="PANTHER" id="PTHR31155">
    <property type="entry name" value="ACYL- ACYL-CARRIER-PROTEIN DESATURASE-RELATED"/>
    <property type="match status" value="1"/>
</dbReference>
<evidence type="ECO:0000256" key="14">
    <source>
        <dbReference type="ARBA" id="ARBA00023098"/>
    </source>
</evidence>
<evidence type="ECO:0000256" key="4">
    <source>
        <dbReference type="ARBA" id="ARBA00008749"/>
    </source>
</evidence>
<dbReference type="PANTHER" id="PTHR31155:SF14">
    <property type="entry name" value="STEAROYL-ACYL-CARRIER-PROTEIN DESATURASE7"/>
    <property type="match status" value="1"/>
</dbReference>
<dbReference type="Proteomes" id="UP001054889">
    <property type="component" value="Unassembled WGS sequence"/>
</dbReference>
<feature type="region of interest" description="Disordered" evidence="17">
    <location>
        <begin position="36"/>
        <end position="55"/>
    </location>
</feature>
<keyword evidence="12" id="KW-0560">Oxidoreductase</keyword>
<dbReference type="GO" id="GO:0045300">
    <property type="term" value="F:stearoyl-[ACP] desaturase activity"/>
    <property type="evidence" value="ECO:0007669"/>
    <property type="project" value="InterPro"/>
</dbReference>
<feature type="binding site" evidence="16">
    <location>
        <position position="131"/>
    </location>
    <ligand>
        <name>Fe cation</name>
        <dbReference type="ChEBI" id="CHEBI:24875"/>
        <label>1</label>
    </ligand>
</feature>
<evidence type="ECO:0000256" key="13">
    <source>
        <dbReference type="ARBA" id="ARBA00023004"/>
    </source>
</evidence>
<evidence type="ECO:0000256" key="10">
    <source>
        <dbReference type="ARBA" id="ARBA00022832"/>
    </source>
</evidence>
<dbReference type="GO" id="GO:0009570">
    <property type="term" value="C:chloroplast stroma"/>
    <property type="evidence" value="ECO:0007669"/>
    <property type="project" value="TreeGrafter"/>
</dbReference>
<dbReference type="InterPro" id="IPR009078">
    <property type="entry name" value="Ferritin-like_SF"/>
</dbReference>
<dbReference type="InterPro" id="IPR005067">
    <property type="entry name" value="Fatty_acid_desaturase-2"/>
</dbReference>
<accession>A0AAV5FLQ1</accession>
<feature type="binding site" evidence="16">
    <location>
        <position position="258"/>
    </location>
    <ligand>
        <name>Fe cation</name>
        <dbReference type="ChEBI" id="CHEBI:24875"/>
        <label>2</label>
    </ligand>
</feature>
<feature type="compositionally biased region" description="Basic and acidic residues" evidence="17">
    <location>
        <begin position="46"/>
        <end position="55"/>
    </location>
</feature>
<sequence length="391" mass="44149">MVMPMMAAPAACLSVGSREKTGQRRSRACCWAVTKAVPPSGEEEEQQRRRKEEEGAMRLLTEDRWVAEHILPLLTPVEDAWQPSDLLPSFAQGKEKEQRVQFQEEVAELQARAAELPDDLLVCLVGNMVTEEALPTYMTMANRVHMAGVEDGTGCDEHGWARWIRGWTAEENRHGDLLNRYLYLCGRVDMRQVELTVHHLLRRGMRMVAPTSAYHSFIYGAFQERATFVSHARTARLCRADPCLARLCGAVAADEKRHEAAYTRAAARLFGADPDGMVRALADRMRAKVTMPGELMHDGRHDEGLFDHFSAVARRAGVYTAADYGDMVDHFLRRWAVPDLVLYSGEGRRAQDYVCGLPAKIRRMAERAAAQQNDPHSVGFSWVFDRPVRIR</sequence>
<evidence type="ECO:0000256" key="9">
    <source>
        <dbReference type="ARBA" id="ARBA00022723"/>
    </source>
</evidence>
<dbReference type="FunFam" id="1.10.620.20:FF:000002">
    <property type="entry name" value="Stearoyl-[acyl-carrier-protein] 9-desaturase, chloroplastic"/>
    <property type="match status" value="1"/>
</dbReference>
<feature type="binding site" evidence="16">
    <location>
        <position position="255"/>
    </location>
    <ligand>
        <name>Fe cation</name>
        <dbReference type="ChEBI" id="CHEBI:24875"/>
        <label>2</label>
    </ligand>
</feature>
<feature type="binding site" evidence="16">
    <location>
        <position position="174"/>
    </location>
    <ligand>
        <name>Fe cation</name>
        <dbReference type="ChEBI" id="CHEBI:24875"/>
        <label>1</label>
    </ligand>
</feature>
<dbReference type="EMBL" id="BQKI01000088">
    <property type="protein sequence ID" value="GJN35663.1"/>
    <property type="molecule type" value="Genomic_DNA"/>
</dbReference>
<evidence type="ECO:0000256" key="1">
    <source>
        <dbReference type="ARBA" id="ARBA00001954"/>
    </source>
</evidence>
<proteinExistence type="inferred from homology"/>
<keyword evidence="14" id="KW-0443">Lipid metabolism</keyword>
<evidence type="ECO:0000256" key="12">
    <source>
        <dbReference type="ARBA" id="ARBA00023002"/>
    </source>
</evidence>
<feature type="binding site" evidence="16">
    <location>
        <position position="171"/>
    </location>
    <ligand>
        <name>Fe cation</name>
        <dbReference type="ChEBI" id="CHEBI:24875"/>
        <label>1</label>
    </ligand>
</feature>
<evidence type="ECO:0000256" key="2">
    <source>
        <dbReference type="ARBA" id="ARBA00004229"/>
    </source>
</evidence>
<dbReference type="CDD" id="cd01050">
    <property type="entry name" value="Acyl_ACP_Desat"/>
    <property type="match status" value="1"/>
</dbReference>
<evidence type="ECO:0000313" key="19">
    <source>
        <dbReference type="Proteomes" id="UP001054889"/>
    </source>
</evidence>
<keyword evidence="10" id="KW-0276">Fatty acid metabolism</keyword>
<reference evidence="18" key="2">
    <citation type="submission" date="2021-12" db="EMBL/GenBank/DDBJ databases">
        <title>Resequencing data analysis of finger millet.</title>
        <authorList>
            <person name="Hatakeyama M."/>
            <person name="Aluri S."/>
            <person name="Balachadran M.T."/>
            <person name="Sivarajan S.R."/>
            <person name="Poveda L."/>
            <person name="Shimizu-Inatsugi R."/>
            <person name="Schlapbach R."/>
            <person name="Sreeman S.M."/>
            <person name="Shimizu K.K."/>
        </authorList>
    </citation>
    <scope>NUCLEOTIDE SEQUENCE</scope>
</reference>
<evidence type="ECO:0000256" key="17">
    <source>
        <dbReference type="SAM" id="MobiDB-lite"/>
    </source>
</evidence>
<evidence type="ECO:0000256" key="16">
    <source>
        <dbReference type="PIRSR" id="PIRSR000346-1"/>
    </source>
</evidence>
<name>A0AAV5FLQ1_ELECO</name>
<dbReference type="Gene3D" id="1.10.620.20">
    <property type="entry name" value="Ribonucleotide Reductase, subunit A"/>
    <property type="match status" value="1"/>
</dbReference>
<keyword evidence="9 16" id="KW-0479">Metal-binding</keyword>
<keyword evidence="15" id="KW-0275">Fatty acid biosynthesis</keyword>
<dbReference type="PIRSF" id="PIRSF000346">
    <property type="entry name" value="Dlt9_acylACP_des"/>
    <property type="match status" value="1"/>
</dbReference>
<evidence type="ECO:0000256" key="3">
    <source>
        <dbReference type="ARBA" id="ARBA00004872"/>
    </source>
</evidence>
<comment type="cofactor">
    <cofactor evidence="1">
        <name>Fe(2+)</name>
        <dbReference type="ChEBI" id="CHEBI:29033"/>
    </cofactor>
</comment>
<comment type="caution">
    <text evidence="18">The sequence shown here is derived from an EMBL/GenBank/DDBJ whole genome shotgun (WGS) entry which is preliminary data.</text>
</comment>
<protein>
    <submittedName>
        <fullName evidence="18">Uncharacterized protein</fullName>
    </submittedName>
</protein>
<gene>
    <name evidence="18" type="primary">gb24458</name>
    <name evidence="18" type="ORF">PR202_gb24458</name>
</gene>
<dbReference type="Pfam" id="PF03405">
    <property type="entry name" value="FA_desaturase_2"/>
    <property type="match status" value="1"/>
</dbReference>
<dbReference type="AlphaFoldDB" id="A0AAV5FLQ1"/>
<dbReference type="InterPro" id="IPR012348">
    <property type="entry name" value="RNR-like"/>
</dbReference>
<keyword evidence="13 16" id="KW-0408">Iron</keyword>
<feature type="binding site" evidence="16">
    <location>
        <position position="224"/>
    </location>
    <ligand>
        <name>Fe cation</name>
        <dbReference type="ChEBI" id="CHEBI:24875"/>
        <label>2</label>
    </ligand>
</feature>
<keyword evidence="19" id="KW-1185">Reference proteome</keyword>
<evidence type="ECO:0000256" key="6">
    <source>
        <dbReference type="ARBA" id="ARBA00022516"/>
    </source>
</evidence>
<evidence type="ECO:0000256" key="8">
    <source>
        <dbReference type="ARBA" id="ARBA00022640"/>
    </source>
</evidence>
<reference evidence="18" key="1">
    <citation type="journal article" date="2018" name="DNA Res.">
        <title>Multiple hybrid de novo genome assembly of finger millet, an orphan allotetraploid crop.</title>
        <authorList>
            <person name="Hatakeyama M."/>
            <person name="Aluri S."/>
            <person name="Balachadran M.T."/>
            <person name="Sivarajan S.R."/>
            <person name="Patrignani A."/>
            <person name="Gruter S."/>
            <person name="Poveda L."/>
            <person name="Shimizu-Inatsugi R."/>
            <person name="Baeten J."/>
            <person name="Francoijs K.J."/>
            <person name="Nataraja K.N."/>
            <person name="Reddy Y.A.N."/>
            <person name="Phadnis S."/>
            <person name="Ravikumar R.L."/>
            <person name="Schlapbach R."/>
            <person name="Sreeman S.M."/>
            <person name="Shimizu K.K."/>
        </authorList>
    </citation>
    <scope>NUCLEOTIDE SEQUENCE</scope>
</reference>
<comment type="subcellular location">
    <subcellularLocation>
        <location evidence="2">Plastid</location>
        <location evidence="2">Chloroplast</location>
    </subcellularLocation>
</comment>
<comment type="subunit">
    <text evidence="5">Homodimer.</text>
</comment>
<evidence type="ECO:0000256" key="15">
    <source>
        <dbReference type="ARBA" id="ARBA00023160"/>
    </source>
</evidence>
<keyword evidence="8" id="KW-0934">Plastid</keyword>
<feature type="binding site" evidence="16">
    <location>
        <position position="171"/>
    </location>
    <ligand>
        <name>Fe cation</name>
        <dbReference type="ChEBI" id="CHEBI:24875"/>
        <label>2</label>
    </ligand>
</feature>
<organism evidence="18 19">
    <name type="scientific">Eleusine coracana subsp. coracana</name>
    <dbReference type="NCBI Taxonomy" id="191504"/>
    <lineage>
        <taxon>Eukaryota</taxon>
        <taxon>Viridiplantae</taxon>
        <taxon>Streptophyta</taxon>
        <taxon>Embryophyta</taxon>
        <taxon>Tracheophyta</taxon>
        <taxon>Spermatophyta</taxon>
        <taxon>Magnoliopsida</taxon>
        <taxon>Liliopsida</taxon>
        <taxon>Poales</taxon>
        <taxon>Poaceae</taxon>
        <taxon>PACMAD clade</taxon>
        <taxon>Chloridoideae</taxon>
        <taxon>Cynodonteae</taxon>
        <taxon>Eleusininae</taxon>
        <taxon>Eleusine</taxon>
    </lineage>
</organism>
<dbReference type="GO" id="GO:0046872">
    <property type="term" value="F:metal ion binding"/>
    <property type="evidence" value="ECO:0007669"/>
    <property type="project" value="UniProtKB-KW"/>
</dbReference>
<keyword evidence="6" id="KW-0444">Lipid biosynthesis</keyword>